<evidence type="ECO:0000256" key="10">
    <source>
        <dbReference type="ARBA" id="ARBA00022679"/>
    </source>
</evidence>
<comment type="subcellular location">
    <subcellularLocation>
        <location evidence="2">Cytoplasm</location>
    </subcellularLocation>
</comment>
<keyword evidence="8" id="KW-0444">Lipid biosynthesis</keyword>
<keyword evidence="13" id="KW-0418">Kinase</keyword>
<dbReference type="InterPro" id="IPR036554">
    <property type="entry name" value="GHMP_kinase_C_sf"/>
</dbReference>
<dbReference type="InterPro" id="IPR015424">
    <property type="entry name" value="PyrdxlP-dep_Trfase"/>
</dbReference>
<dbReference type="GO" id="GO:0071266">
    <property type="term" value="P:'de novo' L-methionine biosynthetic process"/>
    <property type="evidence" value="ECO:0007669"/>
    <property type="project" value="InterPro"/>
</dbReference>
<evidence type="ECO:0000256" key="20">
    <source>
        <dbReference type="ARBA" id="ARBA00023166"/>
    </source>
</evidence>
<evidence type="ECO:0000256" key="28">
    <source>
        <dbReference type="ARBA" id="ARBA00047517"/>
    </source>
</evidence>
<dbReference type="GO" id="GO:0047804">
    <property type="term" value="F:cysteine-S-conjugate beta-lyase activity"/>
    <property type="evidence" value="ECO:0007669"/>
    <property type="project" value="UniProtKB-EC"/>
</dbReference>
<dbReference type="InterPro" id="IPR013750">
    <property type="entry name" value="GHMP_kinase_C_dom"/>
</dbReference>
<dbReference type="InterPro" id="IPR015422">
    <property type="entry name" value="PyrdxlP-dep_Trfase_small"/>
</dbReference>
<dbReference type="RefSeq" id="XP_025596726.1">
    <property type="nucleotide sequence ID" value="XM_025742974.1"/>
</dbReference>
<evidence type="ECO:0000256" key="9">
    <source>
        <dbReference type="ARBA" id="ARBA00022605"/>
    </source>
</evidence>
<dbReference type="GO" id="GO:0019346">
    <property type="term" value="P:transsulfuration"/>
    <property type="evidence" value="ECO:0007669"/>
    <property type="project" value="InterPro"/>
</dbReference>
<organism evidence="33 34">
    <name type="scientific">Tilletiopsis washingtonensis</name>
    <dbReference type="NCBI Taxonomy" id="58919"/>
    <lineage>
        <taxon>Eukaryota</taxon>
        <taxon>Fungi</taxon>
        <taxon>Dikarya</taxon>
        <taxon>Basidiomycota</taxon>
        <taxon>Ustilaginomycotina</taxon>
        <taxon>Exobasidiomycetes</taxon>
        <taxon>Entylomatales</taxon>
        <taxon>Entylomatales incertae sedis</taxon>
        <taxon>Tilletiopsis</taxon>
    </lineage>
</organism>
<keyword evidence="17" id="KW-0752">Steroid biosynthesis</keyword>
<comment type="pathway">
    <text evidence="25">Isoprenoid biosynthesis; isopentenyl diphosphate biosynthesis via mevalonate pathway; isopentenyl diphosphate from (R)-mevalonate: step 1/3.</text>
</comment>
<comment type="catalytic activity">
    <reaction evidence="24">
        <text>(R)-mevalonate + ATP = (R)-5-phosphomevalonate + ADP + H(+)</text>
        <dbReference type="Rhea" id="RHEA:17065"/>
        <dbReference type="ChEBI" id="CHEBI:15378"/>
        <dbReference type="ChEBI" id="CHEBI:30616"/>
        <dbReference type="ChEBI" id="CHEBI:36464"/>
        <dbReference type="ChEBI" id="CHEBI:58146"/>
        <dbReference type="ChEBI" id="CHEBI:456216"/>
        <dbReference type="EC" id="2.7.1.36"/>
    </reaction>
    <physiologicalReaction direction="left-to-right" evidence="24">
        <dbReference type="Rhea" id="RHEA:17066"/>
    </physiologicalReaction>
</comment>
<dbReference type="InterPro" id="IPR006238">
    <property type="entry name" value="Cys_b_lyase_euk"/>
</dbReference>
<dbReference type="GeneID" id="37270518"/>
<dbReference type="EMBL" id="KZ819299">
    <property type="protein sequence ID" value="PWN96447.1"/>
    <property type="molecule type" value="Genomic_DNA"/>
</dbReference>
<evidence type="ECO:0000256" key="8">
    <source>
        <dbReference type="ARBA" id="ARBA00022516"/>
    </source>
</evidence>
<evidence type="ECO:0000256" key="14">
    <source>
        <dbReference type="ARBA" id="ARBA00022840"/>
    </source>
</evidence>
<dbReference type="FunFam" id="3.90.1150.10:FF:000013">
    <property type="entry name" value="Cystathionine beta-lyase"/>
    <property type="match status" value="1"/>
</dbReference>
<evidence type="ECO:0000256" key="4">
    <source>
        <dbReference type="ARBA" id="ARBA00009077"/>
    </source>
</evidence>
<evidence type="ECO:0000256" key="26">
    <source>
        <dbReference type="ARBA" id="ARBA00046315"/>
    </source>
</evidence>
<dbReference type="EC" id="2.7.1.36" evidence="5"/>
<evidence type="ECO:0000256" key="21">
    <source>
        <dbReference type="ARBA" id="ARBA00023167"/>
    </source>
</evidence>
<evidence type="ECO:0000256" key="2">
    <source>
        <dbReference type="ARBA" id="ARBA00004496"/>
    </source>
</evidence>
<evidence type="ECO:0000256" key="5">
    <source>
        <dbReference type="ARBA" id="ARBA00012103"/>
    </source>
</evidence>
<protein>
    <recommendedName>
        <fullName evidence="30">Cystathionine beta-lyase</fullName>
        <ecNumber evidence="5">2.7.1.36</ecNumber>
        <ecNumber evidence="6">4.4.1.13</ecNumber>
    </recommendedName>
    <alternativeName>
        <fullName evidence="27">Cysteine-S-conjugate beta-lyase</fullName>
    </alternativeName>
</protein>
<keyword evidence="19" id="KW-0443">Lipid metabolism</keyword>
<dbReference type="PROSITE" id="PS00868">
    <property type="entry name" value="CYS_MET_METAB_PP"/>
    <property type="match status" value="1"/>
</dbReference>
<dbReference type="GO" id="GO:0046872">
    <property type="term" value="F:metal ion binding"/>
    <property type="evidence" value="ECO:0007669"/>
    <property type="project" value="UniProtKB-KW"/>
</dbReference>
<keyword evidence="7" id="KW-0963">Cytoplasm</keyword>
<evidence type="ECO:0000256" key="23">
    <source>
        <dbReference type="ARBA" id="ARBA00023239"/>
    </source>
</evidence>
<keyword evidence="14" id="KW-0067">ATP-binding</keyword>
<dbReference type="AlphaFoldDB" id="A0A316Z3S9"/>
<dbReference type="PANTHER" id="PTHR11808">
    <property type="entry name" value="TRANS-SULFURATION ENZYME FAMILY MEMBER"/>
    <property type="match status" value="1"/>
</dbReference>
<dbReference type="Gene3D" id="3.30.230.10">
    <property type="match status" value="1"/>
</dbReference>
<dbReference type="Gene3D" id="3.40.640.10">
    <property type="entry name" value="Type I PLP-dependent aspartate aminotransferase-like (Major domain)"/>
    <property type="match status" value="1"/>
</dbReference>
<dbReference type="GO" id="GO:0016126">
    <property type="term" value="P:sterol biosynthetic process"/>
    <property type="evidence" value="ECO:0007669"/>
    <property type="project" value="UniProtKB-KW"/>
</dbReference>
<dbReference type="PRINTS" id="PR00959">
    <property type="entry name" value="MEVGALKINASE"/>
</dbReference>
<evidence type="ECO:0000256" key="29">
    <source>
        <dbReference type="ARBA" id="ARBA00047625"/>
    </source>
</evidence>
<evidence type="ECO:0000313" key="34">
    <source>
        <dbReference type="Proteomes" id="UP000245946"/>
    </source>
</evidence>
<comment type="pathway">
    <text evidence="26">Amino-acid biosynthesis; L-methionine biosynthesis via de novo pathway; L-homocysteine from L-cystathionine: step 1/1.</text>
</comment>
<keyword evidence="11" id="KW-0479">Metal-binding</keyword>
<evidence type="ECO:0000256" key="16">
    <source>
        <dbReference type="ARBA" id="ARBA00022898"/>
    </source>
</evidence>
<keyword evidence="34" id="KW-1185">Reference proteome</keyword>
<proteinExistence type="inferred from homology"/>
<evidence type="ECO:0000256" key="17">
    <source>
        <dbReference type="ARBA" id="ARBA00022955"/>
    </source>
</evidence>
<dbReference type="InterPro" id="IPR020568">
    <property type="entry name" value="Ribosomal_Su5_D2-typ_SF"/>
</dbReference>
<evidence type="ECO:0000256" key="13">
    <source>
        <dbReference type="ARBA" id="ARBA00022777"/>
    </source>
</evidence>
<dbReference type="EC" id="4.4.1.13" evidence="6"/>
<sequence>MASSAPDSGPGSGALPSLSSSLASSVASLSLSHSTASIDGDALLATGGDVAGSRALAARASGMISAQDRRSMNGHRFATTCATVDDPNHKDQYGASSTPLYMSATFKGLPGSEFDYSRSGNPTRSMLQHHLCQLQSCRYSFAVSSGMACLDVVTRMLKPGERIIAGDDLYGGTNRLLTYLASHGGIETDHVDTTDASKVEALLEQRAQDAKEGKCGPVKMLLLETPTNPLLKVCDLQRCARAAKDFAPDAVVVVDNTMMSPYLMRPLELGADVVYDSGTKYLSGHHDLMAGVIACDREDVGKQIAFTINSIGNALTPMDSFLLLRGIKTLAVRMDRQQASARLVARYLDSLGFKVNYPGLDSHPNKAIHDMQAAGPGAVLSFETGDKNLSERIVGATRLWGISVSFGCVNSLISMPCLMSHASIDPKVRAARNLPEDLIRLCVGIEDCRDLIEDLESALLQAGAIRPHGQRLAIEAPAPKAVETAEDQVESASRFERLAAVAAADDAVVDIGGVDSSKSQTRGGDPAEAAVAAATNGELGGGEPAPTKMVVSAPGKVILFGEHAVVHGVTAIAASVALRCYAHVEPRADAKISIALPDLKVEHEWELEGLPWDSAPARSAKAPDALDAGLLKALEATVGTVANESERSHAASVAFLYLYMSIAQADDRAGQAYVVRSGLPIGAGLGSSAALSSALSAALLFTKGRIEFDERISAAAAEQINAYAFLAEKVIHGNPSGVDNAVAVHGGALSFARAHERTGRASSEMRTMRGFAAVRFLLTDTRVGRDTKSLVAGVGAKLQADPQGVGAALQDIQNIADEAAVVLAGDSSISRAKQLQTLQALIVRNHALLVGLGVSHPSLEAVRHTTEAAGLATKLTGAGGGGCAVTLIPDETDEQTLQRLVADLEKQGFACYQTKVGGPGVGAMLAHEQHRRRFKNAETSALVEGLERGDWVFA</sequence>
<dbReference type="Pfam" id="PF00288">
    <property type="entry name" value="GHMP_kinases_N"/>
    <property type="match status" value="1"/>
</dbReference>
<keyword evidence="9" id="KW-0028">Amino-acid biosynthesis</keyword>
<dbReference type="UniPathway" id="UPA00057">
    <property type="reaction ID" value="UER00098"/>
</dbReference>
<evidence type="ECO:0000256" key="3">
    <source>
        <dbReference type="ARBA" id="ARBA00006495"/>
    </source>
</evidence>
<evidence type="ECO:0000313" key="33">
    <source>
        <dbReference type="EMBL" id="PWN96447.1"/>
    </source>
</evidence>
<dbReference type="SUPFAM" id="SSF53383">
    <property type="entry name" value="PLP-dependent transferases"/>
    <property type="match status" value="1"/>
</dbReference>
<evidence type="ECO:0000256" key="1">
    <source>
        <dbReference type="ARBA" id="ARBA00001933"/>
    </source>
</evidence>
<dbReference type="GO" id="GO:0004496">
    <property type="term" value="F:mevalonate kinase activity"/>
    <property type="evidence" value="ECO:0007669"/>
    <property type="project" value="UniProtKB-EC"/>
</dbReference>
<dbReference type="SUPFAM" id="SSF54211">
    <property type="entry name" value="Ribosomal protein S5 domain 2-like"/>
    <property type="match status" value="1"/>
</dbReference>
<dbReference type="InterPro" id="IPR006203">
    <property type="entry name" value="GHMP_knse_ATP-bd_CS"/>
</dbReference>
<dbReference type="InterPro" id="IPR006205">
    <property type="entry name" value="Mev_gal_kin"/>
</dbReference>
<evidence type="ECO:0000256" key="19">
    <source>
        <dbReference type="ARBA" id="ARBA00023098"/>
    </source>
</evidence>
<keyword evidence="21" id="KW-0486">Methionine biosynthesis</keyword>
<dbReference type="InterPro" id="IPR006204">
    <property type="entry name" value="GHMP_kinase_N_dom"/>
</dbReference>
<keyword evidence="15" id="KW-0460">Magnesium</keyword>
<accession>A0A316Z3S9</accession>
<dbReference type="FunFam" id="3.30.70.890:FF:000003">
    <property type="entry name" value="Mevalonate kinase"/>
    <property type="match status" value="1"/>
</dbReference>
<dbReference type="PROSITE" id="PS00627">
    <property type="entry name" value="GHMP_KINASES_ATP"/>
    <property type="match status" value="1"/>
</dbReference>
<dbReference type="Proteomes" id="UP000245946">
    <property type="component" value="Unassembled WGS sequence"/>
</dbReference>
<dbReference type="NCBIfam" id="TIGR01329">
    <property type="entry name" value="cysta_beta_ly_E"/>
    <property type="match status" value="1"/>
</dbReference>
<dbReference type="GO" id="GO:0005524">
    <property type="term" value="F:ATP binding"/>
    <property type="evidence" value="ECO:0007669"/>
    <property type="project" value="UniProtKB-KW"/>
</dbReference>
<dbReference type="PANTHER" id="PTHR11808:SF50">
    <property type="entry name" value="CYSTATHIONINE BETA-LYASE"/>
    <property type="match status" value="1"/>
</dbReference>
<keyword evidence="18" id="KW-0756">Sterol biosynthesis</keyword>
<dbReference type="Gene3D" id="3.30.70.890">
    <property type="entry name" value="GHMP kinase, C-terminal domain"/>
    <property type="match status" value="1"/>
</dbReference>
<keyword evidence="22" id="KW-0753">Steroid metabolism</keyword>
<keyword evidence="23" id="KW-0456">Lyase</keyword>
<dbReference type="Pfam" id="PF08544">
    <property type="entry name" value="GHMP_kinases_C"/>
    <property type="match status" value="1"/>
</dbReference>
<dbReference type="FunFam" id="3.40.640.10:FF:000009">
    <property type="entry name" value="Cystathionine gamma-synthase homolog"/>
    <property type="match status" value="1"/>
</dbReference>
<keyword evidence="20" id="KW-1207">Sterol metabolism</keyword>
<evidence type="ECO:0000256" key="24">
    <source>
        <dbReference type="ARBA" id="ARBA00029310"/>
    </source>
</evidence>
<dbReference type="GO" id="GO:0019287">
    <property type="term" value="P:isopentenyl diphosphate biosynthetic process, mevalonate pathway"/>
    <property type="evidence" value="ECO:0007669"/>
    <property type="project" value="UniProtKB-UniPathway"/>
</dbReference>
<dbReference type="STRING" id="58919.A0A316Z3S9"/>
<evidence type="ECO:0000256" key="25">
    <source>
        <dbReference type="ARBA" id="ARBA00029438"/>
    </source>
</evidence>
<evidence type="ECO:0000256" key="7">
    <source>
        <dbReference type="ARBA" id="ARBA00022490"/>
    </source>
</evidence>
<evidence type="ECO:0000256" key="30">
    <source>
        <dbReference type="ARBA" id="ARBA00072331"/>
    </source>
</evidence>
<evidence type="ECO:0000256" key="12">
    <source>
        <dbReference type="ARBA" id="ARBA00022741"/>
    </source>
</evidence>
<dbReference type="SUPFAM" id="SSF55060">
    <property type="entry name" value="GHMP Kinase, C-terminal domain"/>
    <property type="match status" value="1"/>
</dbReference>
<dbReference type="Pfam" id="PF01053">
    <property type="entry name" value="Cys_Met_Meta_PP"/>
    <property type="match status" value="1"/>
</dbReference>
<dbReference type="GO" id="GO:0030170">
    <property type="term" value="F:pyridoxal phosphate binding"/>
    <property type="evidence" value="ECO:0007669"/>
    <property type="project" value="InterPro"/>
</dbReference>
<dbReference type="Gene3D" id="3.90.1150.10">
    <property type="entry name" value="Aspartate Aminotransferase, domain 1"/>
    <property type="match status" value="1"/>
</dbReference>
<reference evidence="33 34" key="1">
    <citation type="journal article" date="2018" name="Mol. Biol. Evol.">
        <title>Broad Genomic Sampling Reveals a Smut Pathogenic Ancestry of the Fungal Clade Ustilaginomycotina.</title>
        <authorList>
            <person name="Kijpornyongpan T."/>
            <person name="Mondo S.J."/>
            <person name="Barry K."/>
            <person name="Sandor L."/>
            <person name="Lee J."/>
            <person name="Lipzen A."/>
            <person name="Pangilinan J."/>
            <person name="LaButti K."/>
            <person name="Hainaut M."/>
            <person name="Henrissat B."/>
            <person name="Grigoriev I.V."/>
            <person name="Spatafora J.W."/>
            <person name="Aime M.C."/>
        </authorList>
    </citation>
    <scope>NUCLEOTIDE SEQUENCE [LARGE SCALE GENOMIC DNA]</scope>
    <source>
        <strain evidence="33 34">MCA 4186</strain>
    </source>
</reference>
<name>A0A316Z3S9_9BASI</name>
<evidence type="ECO:0000256" key="15">
    <source>
        <dbReference type="ARBA" id="ARBA00022842"/>
    </source>
</evidence>
<feature type="domain" description="GHMP kinase C-terminal" evidence="32">
    <location>
        <begin position="832"/>
        <end position="899"/>
    </location>
</feature>
<keyword evidence="10" id="KW-0808">Transferase</keyword>
<gene>
    <name evidence="33" type="ORF">FA09DRAFT_331326</name>
</gene>
<feature type="domain" description="GHMP kinase N-terminal" evidence="31">
    <location>
        <begin position="670"/>
        <end position="747"/>
    </location>
</feature>
<keyword evidence="12" id="KW-0547">Nucleotide-binding</keyword>
<evidence type="ECO:0000256" key="6">
    <source>
        <dbReference type="ARBA" id="ARBA00012224"/>
    </source>
</evidence>
<evidence type="ECO:0000256" key="27">
    <source>
        <dbReference type="ARBA" id="ARBA00047213"/>
    </source>
</evidence>
<dbReference type="InterPro" id="IPR014721">
    <property type="entry name" value="Ribsml_uS5_D2-typ_fold_subgr"/>
</dbReference>
<dbReference type="OrthoDB" id="2545919at2759"/>
<dbReference type="InterPro" id="IPR054542">
    <property type="entry name" value="Cys_met_metab_PP"/>
</dbReference>
<evidence type="ECO:0000259" key="31">
    <source>
        <dbReference type="Pfam" id="PF00288"/>
    </source>
</evidence>
<comment type="cofactor">
    <cofactor evidence="1">
        <name>pyridoxal 5'-phosphate</name>
        <dbReference type="ChEBI" id="CHEBI:597326"/>
    </cofactor>
</comment>
<evidence type="ECO:0000256" key="22">
    <source>
        <dbReference type="ARBA" id="ARBA00023221"/>
    </source>
</evidence>
<dbReference type="GO" id="GO:0005737">
    <property type="term" value="C:cytoplasm"/>
    <property type="evidence" value="ECO:0007669"/>
    <property type="project" value="UniProtKB-SubCell"/>
</dbReference>
<evidence type="ECO:0000259" key="32">
    <source>
        <dbReference type="Pfam" id="PF08544"/>
    </source>
</evidence>
<dbReference type="InterPro" id="IPR015421">
    <property type="entry name" value="PyrdxlP-dep_Trfase_major"/>
</dbReference>
<comment type="catalytic activity">
    <reaction evidence="29">
        <text>an S-substituted L-cysteine + H2O = a thiol + pyruvate + NH4(+)</text>
        <dbReference type="Rhea" id="RHEA:18121"/>
        <dbReference type="ChEBI" id="CHEBI:15361"/>
        <dbReference type="ChEBI" id="CHEBI:15377"/>
        <dbReference type="ChEBI" id="CHEBI:28938"/>
        <dbReference type="ChEBI" id="CHEBI:29256"/>
        <dbReference type="ChEBI" id="CHEBI:58717"/>
        <dbReference type="EC" id="4.4.1.13"/>
    </reaction>
</comment>
<comment type="similarity">
    <text evidence="3">Belongs to the GHMP kinase family. Mevalonate kinase subfamily.</text>
</comment>
<comment type="similarity">
    <text evidence="4">Belongs to the trans-sulfuration enzymes family.</text>
</comment>
<keyword evidence="16" id="KW-0663">Pyridoxal phosphate</keyword>
<dbReference type="InterPro" id="IPR000277">
    <property type="entry name" value="Cys/Met-Metab_PyrdxlP-dep_enz"/>
</dbReference>
<dbReference type="NCBIfam" id="TIGR00549">
    <property type="entry name" value="mevalon_kin"/>
    <property type="match status" value="1"/>
</dbReference>
<evidence type="ECO:0000256" key="18">
    <source>
        <dbReference type="ARBA" id="ARBA00023011"/>
    </source>
</evidence>
<evidence type="ECO:0000256" key="11">
    <source>
        <dbReference type="ARBA" id="ARBA00022723"/>
    </source>
</evidence>
<comment type="catalytic activity">
    <reaction evidence="28">
        <text>L,L-cystathionine + H2O = L-homocysteine + pyruvate + NH4(+)</text>
        <dbReference type="Rhea" id="RHEA:13965"/>
        <dbReference type="ChEBI" id="CHEBI:15361"/>
        <dbReference type="ChEBI" id="CHEBI:15377"/>
        <dbReference type="ChEBI" id="CHEBI:28938"/>
        <dbReference type="ChEBI" id="CHEBI:58161"/>
        <dbReference type="ChEBI" id="CHEBI:58199"/>
    </reaction>
</comment>